<accession>A0ABS4ZDV3</accession>
<dbReference type="EMBL" id="JAGIOB010000001">
    <property type="protein sequence ID" value="MBP2418902.1"/>
    <property type="molecule type" value="Genomic_DNA"/>
</dbReference>
<dbReference type="Proteomes" id="UP000758168">
    <property type="component" value="Unassembled WGS sequence"/>
</dbReference>
<sequence>MDSWHSGAWSDRATGDKGPWVRWLPLAWAAAADPDGRHTPPPDPHKAKRSDQLIAWWAPLLQLTTYGLGWAFPMRGLARWDQLGRPTDDAVLATVQRWWGPRLADILAWGQEFTPGLKDAPDLANVSGQPKTPPRGSLFHPYSGRLHDREWQEVWEQPGSGKFHSWLHAAPPLWPPQDQSPMPTMRGRDSAGAPAEALVLDGYLGWYRRLLISGPGNPTGASRRVDVIVRPLGWLGTYRCSRITNLWFRCRHHLHLLGNEPYQNQG</sequence>
<comment type="caution">
    <text evidence="1">The sequence shown here is derived from an EMBL/GenBank/DDBJ whole genome shotgun (WGS) entry which is preliminary data.</text>
</comment>
<evidence type="ECO:0000313" key="1">
    <source>
        <dbReference type="EMBL" id="MBP2418902.1"/>
    </source>
</evidence>
<proteinExistence type="predicted"/>
<evidence type="ECO:0000313" key="2">
    <source>
        <dbReference type="Proteomes" id="UP000758168"/>
    </source>
</evidence>
<reference evidence="1 2" key="1">
    <citation type="submission" date="2021-03" db="EMBL/GenBank/DDBJ databases">
        <title>Sequencing the genomes of 1000 actinobacteria strains.</title>
        <authorList>
            <person name="Klenk H.-P."/>
        </authorList>
    </citation>
    <scope>NUCLEOTIDE SEQUENCE [LARGE SCALE GENOMIC DNA]</scope>
    <source>
        <strain evidence="1 2">DSM 12936</strain>
    </source>
</reference>
<organism evidence="1 2">
    <name type="scientific">Microlunatus capsulatus</name>
    <dbReference type="NCBI Taxonomy" id="99117"/>
    <lineage>
        <taxon>Bacteria</taxon>
        <taxon>Bacillati</taxon>
        <taxon>Actinomycetota</taxon>
        <taxon>Actinomycetes</taxon>
        <taxon>Propionibacteriales</taxon>
        <taxon>Propionibacteriaceae</taxon>
        <taxon>Microlunatus</taxon>
    </lineage>
</organism>
<protein>
    <submittedName>
        <fullName evidence="1">Uncharacterized protein</fullName>
    </submittedName>
</protein>
<name>A0ABS4ZDV3_9ACTN</name>
<keyword evidence="2" id="KW-1185">Reference proteome</keyword>
<gene>
    <name evidence="1" type="ORF">JOF54_003824</name>
</gene>